<name>A0A6C0J416_9ZZZZ</name>
<sequence length="56" mass="6610">METTIEEVYEYVSKDITLLEQVPDEILEIILNKLIENNLCNKEEVLDILMNRTNLN</sequence>
<dbReference type="EMBL" id="MN740311">
    <property type="protein sequence ID" value="QHT99599.1"/>
    <property type="molecule type" value="Genomic_DNA"/>
</dbReference>
<accession>A0A6C0J416</accession>
<organism evidence="1">
    <name type="scientific">viral metagenome</name>
    <dbReference type="NCBI Taxonomy" id="1070528"/>
    <lineage>
        <taxon>unclassified sequences</taxon>
        <taxon>metagenomes</taxon>
        <taxon>organismal metagenomes</taxon>
    </lineage>
</organism>
<reference evidence="1" key="1">
    <citation type="journal article" date="2020" name="Nature">
        <title>Giant virus diversity and host interactions through global metagenomics.</title>
        <authorList>
            <person name="Schulz F."/>
            <person name="Roux S."/>
            <person name="Paez-Espino D."/>
            <person name="Jungbluth S."/>
            <person name="Walsh D.A."/>
            <person name="Denef V.J."/>
            <person name="McMahon K.D."/>
            <person name="Konstantinidis K.T."/>
            <person name="Eloe-Fadrosh E.A."/>
            <person name="Kyrpides N.C."/>
            <person name="Woyke T."/>
        </authorList>
    </citation>
    <scope>NUCLEOTIDE SEQUENCE</scope>
    <source>
        <strain evidence="1">GVMAG-M-3300025727-45</strain>
    </source>
</reference>
<proteinExistence type="predicted"/>
<protein>
    <submittedName>
        <fullName evidence="1">Uncharacterized protein</fullName>
    </submittedName>
</protein>
<dbReference type="AlphaFoldDB" id="A0A6C0J416"/>
<evidence type="ECO:0000313" key="1">
    <source>
        <dbReference type="EMBL" id="QHT99599.1"/>
    </source>
</evidence>